<gene>
    <name evidence="8" type="primary">CASP10</name>
    <name evidence="8" type="ORF">DERP_007451</name>
</gene>
<organism evidence="8 9">
    <name type="scientific">Dermatophagoides pteronyssinus</name>
    <name type="common">European house dust mite</name>
    <dbReference type="NCBI Taxonomy" id="6956"/>
    <lineage>
        <taxon>Eukaryota</taxon>
        <taxon>Metazoa</taxon>
        <taxon>Ecdysozoa</taxon>
        <taxon>Arthropoda</taxon>
        <taxon>Chelicerata</taxon>
        <taxon>Arachnida</taxon>
        <taxon>Acari</taxon>
        <taxon>Acariformes</taxon>
        <taxon>Sarcoptiformes</taxon>
        <taxon>Astigmata</taxon>
        <taxon>Psoroptidia</taxon>
        <taxon>Analgoidea</taxon>
        <taxon>Pyroglyphidae</taxon>
        <taxon>Dermatophagoidinae</taxon>
        <taxon>Dermatophagoides</taxon>
    </lineage>
</organism>
<dbReference type="InterPro" id="IPR001309">
    <property type="entry name" value="Pept_C14_p20"/>
</dbReference>
<keyword evidence="2" id="KW-0645">Protease</keyword>
<dbReference type="SUPFAM" id="SSF52129">
    <property type="entry name" value="Caspase-like"/>
    <property type="match status" value="1"/>
</dbReference>
<protein>
    <submittedName>
        <fullName evidence="8">Death effector domain</fullName>
    </submittedName>
</protein>
<sequence>MDERKARYILTNLDELADNLKLTEEFWQRFEREKIFPKTYVEHMKNNKELDTKILKKNLLIDITKRSSPSSYEKLSKIFKDLFSNNRLDDWYKSHYSNQRPGYCLIINNQNFEKSDNRIGSEKDVRKLSEIFECLNFHVVERSNLTRSQMLTLMSDLNDDKTLNDYDIFLLIIMSHGDSKQIITVDEKRLNYDKIEYNFSHEKCPQLKNKPKIIIFNCCRKTTTTSNDDDDDDEDLKERNFEQQESIDGGGGTIKDMIVVYSTLKYYLSVRDEEQGTFFVDCLVKSLQEYKESNLDKIIEKATDLLNEKVTDISNQIERRQAIEISKRGVDKAVYFRISPKEKI</sequence>
<evidence type="ECO:0000256" key="3">
    <source>
        <dbReference type="ARBA" id="ARBA00022703"/>
    </source>
</evidence>
<proteinExistence type="inferred from homology"/>
<comment type="caution">
    <text evidence="8">The sequence shown here is derived from an EMBL/GenBank/DDBJ whole genome shotgun (WGS) entry which is preliminary data.</text>
</comment>
<evidence type="ECO:0000313" key="8">
    <source>
        <dbReference type="EMBL" id="KAH9417453.1"/>
    </source>
</evidence>
<dbReference type="InterPro" id="IPR002138">
    <property type="entry name" value="Pept_C14_p10"/>
</dbReference>
<dbReference type="Pfam" id="PF00656">
    <property type="entry name" value="Peptidase_C14"/>
    <property type="match status" value="1"/>
</dbReference>
<evidence type="ECO:0000256" key="5">
    <source>
        <dbReference type="RuleBase" id="RU003971"/>
    </source>
</evidence>
<evidence type="ECO:0000313" key="9">
    <source>
        <dbReference type="Proteomes" id="UP000887458"/>
    </source>
</evidence>
<keyword evidence="3" id="KW-0053">Apoptosis</keyword>
<evidence type="ECO:0000256" key="2">
    <source>
        <dbReference type="ARBA" id="ARBA00022670"/>
    </source>
</evidence>
<dbReference type="PROSITE" id="PS50208">
    <property type="entry name" value="CASPASE_P20"/>
    <property type="match status" value="1"/>
</dbReference>
<dbReference type="PANTHER" id="PTHR47901">
    <property type="entry name" value="CASPASE RECRUITMENT DOMAIN-CONTAINING PROTEIN 18"/>
    <property type="match status" value="1"/>
</dbReference>
<dbReference type="EMBL" id="NJHN03000077">
    <property type="protein sequence ID" value="KAH9417453.1"/>
    <property type="molecule type" value="Genomic_DNA"/>
</dbReference>
<evidence type="ECO:0000259" key="6">
    <source>
        <dbReference type="PROSITE" id="PS50207"/>
    </source>
</evidence>
<dbReference type="SMART" id="SM00115">
    <property type="entry name" value="CASc"/>
    <property type="match status" value="1"/>
</dbReference>
<feature type="domain" description="Caspase family p10" evidence="6">
    <location>
        <begin position="255"/>
        <end position="290"/>
    </location>
</feature>
<dbReference type="InterPro" id="IPR002398">
    <property type="entry name" value="Pept_C14"/>
</dbReference>
<keyword evidence="4" id="KW-0378">Hydrolase</keyword>
<reference evidence="8 9" key="2">
    <citation type="journal article" date="2022" name="Mol. Biol. Evol.">
        <title>Comparative Genomics Reveals Insights into the Divergent Evolution of Astigmatic Mites and Household Pest Adaptations.</title>
        <authorList>
            <person name="Xiong Q."/>
            <person name="Wan A.T."/>
            <person name="Liu X."/>
            <person name="Fung C.S."/>
            <person name="Xiao X."/>
            <person name="Malainual N."/>
            <person name="Hou J."/>
            <person name="Wang L."/>
            <person name="Wang M."/>
            <person name="Yang K.Y."/>
            <person name="Cui Y."/>
            <person name="Leung E.L."/>
            <person name="Nong W."/>
            <person name="Shin S.K."/>
            <person name="Au S.W."/>
            <person name="Jeong K.Y."/>
            <person name="Chew F.T."/>
            <person name="Hui J.H."/>
            <person name="Leung T.F."/>
            <person name="Tungtrongchitr A."/>
            <person name="Zhong N."/>
            <person name="Liu Z."/>
            <person name="Tsui S.K."/>
        </authorList>
    </citation>
    <scope>NUCLEOTIDE SEQUENCE [LARGE SCALE GENOMIC DNA]</scope>
    <source>
        <strain evidence="8">Derp</strain>
    </source>
</reference>
<name>A0ABQ8J4L0_DERPT</name>
<dbReference type="PRINTS" id="PR00376">
    <property type="entry name" value="IL1BCENZYME"/>
</dbReference>
<evidence type="ECO:0000256" key="1">
    <source>
        <dbReference type="ARBA" id="ARBA00010134"/>
    </source>
</evidence>
<dbReference type="PROSITE" id="PS50207">
    <property type="entry name" value="CASPASE_P10"/>
    <property type="match status" value="1"/>
</dbReference>
<dbReference type="InterPro" id="IPR011600">
    <property type="entry name" value="Pept_C14_caspase"/>
</dbReference>
<reference evidence="8 9" key="1">
    <citation type="journal article" date="2018" name="J. Allergy Clin. Immunol.">
        <title>High-quality assembly of Dermatophagoides pteronyssinus genome and transcriptome reveals a wide range of novel allergens.</title>
        <authorList>
            <person name="Liu X.Y."/>
            <person name="Yang K.Y."/>
            <person name="Wang M.Q."/>
            <person name="Kwok J.S."/>
            <person name="Zeng X."/>
            <person name="Yang Z."/>
            <person name="Xiao X.J."/>
            <person name="Lau C.P."/>
            <person name="Li Y."/>
            <person name="Huang Z.M."/>
            <person name="Ba J.G."/>
            <person name="Yim A.K."/>
            <person name="Ouyang C.Y."/>
            <person name="Ngai S.M."/>
            <person name="Chan T.F."/>
            <person name="Leung E.L."/>
            <person name="Liu L."/>
            <person name="Liu Z.G."/>
            <person name="Tsui S.K."/>
        </authorList>
    </citation>
    <scope>NUCLEOTIDE SEQUENCE [LARGE SCALE GENOMIC DNA]</scope>
    <source>
        <strain evidence="8">Derp</strain>
    </source>
</reference>
<feature type="domain" description="Caspase family p20" evidence="7">
    <location>
        <begin position="100"/>
        <end position="223"/>
    </location>
</feature>
<dbReference type="InterPro" id="IPR029030">
    <property type="entry name" value="Caspase-like_dom_sf"/>
</dbReference>
<accession>A0ABQ8J4L0</accession>
<dbReference type="PANTHER" id="PTHR47901:SF8">
    <property type="entry name" value="CASPASE-3"/>
    <property type="match status" value="1"/>
</dbReference>
<evidence type="ECO:0000259" key="7">
    <source>
        <dbReference type="PROSITE" id="PS50208"/>
    </source>
</evidence>
<dbReference type="InterPro" id="IPR015917">
    <property type="entry name" value="Pept_C14A"/>
</dbReference>
<evidence type="ECO:0000256" key="4">
    <source>
        <dbReference type="ARBA" id="ARBA00022801"/>
    </source>
</evidence>
<dbReference type="Gene3D" id="3.30.70.1470">
    <property type="entry name" value="Caspase-like"/>
    <property type="match status" value="1"/>
</dbReference>
<keyword evidence="9" id="KW-1185">Reference proteome</keyword>
<dbReference type="Proteomes" id="UP000887458">
    <property type="component" value="Unassembled WGS sequence"/>
</dbReference>
<dbReference type="Gene3D" id="3.40.50.1460">
    <property type="match status" value="1"/>
</dbReference>
<comment type="similarity">
    <text evidence="1 5">Belongs to the peptidase C14A family.</text>
</comment>